<comment type="similarity">
    <text evidence="2">Belongs to the peptidase S54 family.</text>
</comment>
<name>A0ABN9R9U5_9DINO</name>
<dbReference type="SUPFAM" id="SSF144091">
    <property type="entry name" value="Rhomboid-like"/>
    <property type="match status" value="1"/>
</dbReference>
<evidence type="ECO:0000256" key="6">
    <source>
        <dbReference type="SAM" id="Phobius"/>
    </source>
</evidence>
<evidence type="ECO:0000256" key="1">
    <source>
        <dbReference type="ARBA" id="ARBA00004141"/>
    </source>
</evidence>
<dbReference type="Gene3D" id="1.20.1540.10">
    <property type="entry name" value="Rhomboid-like"/>
    <property type="match status" value="1"/>
</dbReference>
<dbReference type="EMBL" id="CAUYUJ010005877">
    <property type="protein sequence ID" value="CAK0815272.1"/>
    <property type="molecule type" value="Genomic_DNA"/>
</dbReference>
<protein>
    <recommendedName>
        <fullName evidence="7">Peptidase S54 rhomboid domain-containing protein</fullName>
    </recommendedName>
</protein>
<feature type="domain" description="Peptidase S54 rhomboid" evidence="7">
    <location>
        <begin position="3"/>
        <end position="105"/>
    </location>
</feature>
<evidence type="ECO:0000313" key="8">
    <source>
        <dbReference type="EMBL" id="CAK0815272.1"/>
    </source>
</evidence>
<feature type="transmembrane region" description="Helical" evidence="6">
    <location>
        <begin position="118"/>
        <end position="138"/>
    </location>
</feature>
<gene>
    <name evidence="8" type="ORF">PCOR1329_LOCUS18623</name>
</gene>
<feature type="non-terminal residue" evidence="8">
    <location>
        <position position="1"/>
    </location>
</feature>
<accession>A0ABN9R9U5</accession>
<feature type="non-terminal residue" evidence="8">
    <location>
        <position position="172"/>
    </location>
</feature>
<dbReference type="InterPro" id="IPR051739">
    <property type="entry name" value="Rhomboid_IM_Serine_Proteases"/>
</dbReference>
<evidence type="ECO:0000256" key="3">
    <source>
        <dbReference type="ARBA" id="ARBA00022692"/>
    </source>
</evidence>
<feature type="transmembrane region" description="Helical" evidence="6">
    <location>
        <begin position="64"/>
        <end position="80"/>
    </location>
</feature>
<evidence type="ECO:0000259" key="7">
    <source>
        <dbReference type="Pfam" id="PF01694"/>
    </source>
</evidence>
<dbReference type="InterPro" id="IPR022764">
    <property type="entry name" value="Peptidase_S54_rhomboid_dom"/>
</dbReference>
<keyword evidence="4 6" id="KW-1133">Transmembrane helix</keyword>
<dbReference type="InterPro" id="IPR035952">
    <property type="entry name" value="Rhomboid-like_sf"/>
</dbReference>
<proteinExistence type="inferred from homology"/>
<dbReference type="Proteomes" id="UP001189429">
    <property type="component" value="Unassembled WGS sequence"/>
</dbReference>
<sequence>GYHGHLRMFLMFNVGVLGGALCFLVNDPHSRVVGMSGGCYALLGMHLGDIVLNYRERKFANAKLLMIFMLATIDVALSFLSDSSTTSHSAHFGGWIAGLIICVLFGANVVVHRHERKLQIVFFLIGASLVLFCLTWGLRWAPQDLWEQVRWCWTKQISNAQLFGDSAWHCVR</sequence>
<keyword evidence="5 6" id="KW-0472">Membrane</keyword>
<keyword evidence="3 6" id="KW-0812">Transmembrane</keyword>
<evidence type="ECO:0000313" key="9">
    <source>
        <dbReference type="Proteomes" id="UP001189429"/>
    </source>
</evidence>
<feature type="transmembrane region" description="Helical" evidence="6">
    <location>
        <begin position="7"/>
        <end position="26"/>
    </location>
</feature>
<evidence type="ECO:0000256" key="5">
    <source>
        <dbReference type="ARBA" id="ARBA00023136"/>
    </source>
</evidence>
<dbReference type="PANTHER" id="PTHR45840:SF2">
    <property type="entry name" value="PROTEIN RHOMBOID-RELATED"/>
    <property type="match status" value="1"/>
</dbReference>
<evidence type="ECO:0000256" key="2">
    <source>
        <dbReference type="ARBA" id="ARBA00009045"/>
    </source>
</evidence>
<keyword evidence="9" id="KW-1185">Reference proteome</keyword>
<organism evidence="8 9">
    <name type="scientific">Prorocentrum cordatum</name>
    <dbReference type="NCBI Taxonomy" id="2364126"/>
    <lineage>
        <taxon>Eukaryota</taxon>
        <taxon>Sar</taxon>
        <taxon>Alveolata</taxon>
        <taxon>Dinophyceae</taxon>
        <taxon>Prorocentrales</taxon>
        <taxon>Prorocentraceae</taxon>
        <taxon>Prorocentrum</taxon>
    </lineage>
</organism>
<evidence type="ECO:0000256" key="4">
    <source>
        <dbReference type="ARBA" id="ARBA00022989"/>
    </source>
</evidence>
<dbReference type="PANTHER" id="PTHR45840">
    <property type="entry name" value="RHOMBOID-RELATED PROTEIN"/>
    <property type="match status" value="1"/>
</dbReference>
<reference evidence="8" key="1">
    <citation type="submission" date="2023-10" db="EMBL/GenBank/DDBJ databases">
        <authorList>
            <person name="Chen Y."/>
            <person name="Shah S."/>
            <person name="Dougan E. K."/>
            <person name="Thang M."/>
            <person name="Chan C."/>
        </authorList>
    </citation>
    <scope>NUCLEOTIDE SEQUENCE [LARGE SCALE GENOMIC DNA]</scope>
</reference>
<dbReference type="Pfam" id="PF01694">
    <property type="entry name" value="Rhomboid"/>
    <property type="match status" value="1"/>
</dbReference>
<comment type="subcellular location">
    <subcellularLocation>
        <location evidence="1">Membrane</location>
        <topology evidence="1">Multi-pass membrane protein</topology>
    </subcellularLocation>
</comment>
<comment type="caution">
    <text evidence="8">The sequence shown here is derived from an EMBL/GenBank/DDBJ whole genome shotgun (WGS) entry which is preliminary data.</text>
</comment>
<feature type="transmembrane region" description="Helical" evidence="6">
    <location>
        <begin position="92"/>
        <end position="111"/>
    </location>
</feature>